<dbReference type="KEGG" id="ehx:EMIHUDRAFT_58926"/>
<dbReference type="InterPro" id="IPR028427">
    <property type="entry name" value="Met_Sox_Rdtase_MsrB"/>
</dbReference>
<feature type="domain" description="MsrB" evidence="3">
    <location>
        <begin position="1"/>
        <end position="98"/>
    </location>
</feature>
<reference evidence="5" key="1">
    <citation type="journal article" date="2013" name="Nature">
        <title>Pan genome of the phytoplankton Emiliania underpins its global distribution.</title>
        <authorList>
            <person name="Read B.A."/>
            <person name="Kegel J."/>
            <person name="Klute M.J."/>
            <person name="Kuo A."/>
            <person name="Lefebvre S.C."/>
            <person name="Maumus F."/>
            <person name="Mayer C."/>
            <person name="Miller J."/>
            <person name="Monier A."/>
            <person name="Salamov A."/>
            <person name="Young J."/>
            <person name="Aguilar M."/>
            <person name="Claverie J.M."/>
            <person name="Frickenhaus S."/>
            <person name="Gonzalez K."/>
            <person name="Herman E.K."/>
            <person name="Lin Y.C."/>
            <person name="Napier J."/>
            <person name="Ogata H."/>
            <person name="Sarno A.F."/>
            <person name="Shmutz J."/>
            <person name="Schroeder D."/>
            <person name="de Vargas C."/>
            <person name="Verret F."/>
            <person name="von Dassow P."/>
            <person name="Valentin K."/>
            <person name="Van de Peer Y."/>
            <person name="Wheeler G."/>
            <person name="Dacks J.B."/>
            <person name="Delwiche C.F."/>
            <person name="Dyhrman S.T."/>
            <person name="Glockner G."/>
            <person name="John U."/>
            <person name="Richards T."/>
            <person name="Worden A.Z."/>
            <person name="Zhang X."/>
            <person name="Grigoriev I.V."/>
            <person name="Allen A.E."/>
            <person name="Bidle K."/>
            <person name="Borodovsky M."/>
            <person name="Bowler C."/>
            <person name="Brownlee C."/>
            <person name="Cock J.M."/>
            <person name="Elias M."/>
            <person name="Gladyshev V.N."/>
            <person name="Groth M."/>
            <person name="Guda C."/>
            <person name="Hadaegh A."/>
            <person name="Iglesias-Rodriguez M.D."/>
            <person name="Jenkins J."/>
            <person name="Jones B.M."/>
            <person name="Lawson T."/>
            <person name="Leese F."/>
            <person name="Lindquist E."/>
            <person name="Lobanov A."/>
            <person name="Lomsadze A."/>
            <person name="Malik S.B."/>
            <person name="Marsh M.E."/>
            <person name="Mackinder L."/>
            <person name="Mock T."/>
            <person name="Mueller-Roeber B."/>
            <person name="Pagarete A."/>
            <person name="Parker M."/>
            <person name="Probert I."/>
            <person name="Quesneville H."/>
            <person name="Raines C."/>
            <person name="Rensing S.A."/>
            <person name="Riano-Pachon D.M."/>
            <person name="Richier S."/>
            <person name="Rokitta S."/>
            <person name="Shiraiwa Y."/>
            <person name="Soanes D.M."/>
            <person name="van der Giezen M."/>
            <person name="Wahlund T.M."/>
            <person name="Williams B."/>
            <person name="Wilson W."/>
            <person name="Wolfe G."/>
            <person name="Wurch L.L."/>
        </authorList>
    </citation>
    <scope>NUCLEOTIDE SEQUENCE</scope>
</reference>
<evidence type="ECO:0000313" key="4">
    <source>
        <dbReference type="EnsemblProtists" id="EOD39059"/>
    </source>
</evidence>
<name>A0A0D3KTH4_EMIH1</name>
<dbReference type="RefSeq" id="XP_005791488.1">
    <property type="nucleotide sequence ID" value="XM_005791431.1"/>
</dbReference>
<sequence>VLRLGLTEPAWTSPLNFGVRDGAFACAGCSAILFDSSAKFDSGTGWPSFWRTAAESAVGYREEYAGGGYLDGGSVRSATEVHCEACGGHLGHVFLDGP</sequence>
<evidence type="ECO:0000259" key="3">
    <source>
        <dbReference type="PROSITE" id="PS51790"/>
    </source>
</evidence>
<keyword evidence="2" id="KW-0560">Oxidoreductase</keyword>
<keyword evidence="5" id="KW-1185">Reference proteome</keyword>
<dbReference type="PROSITE" id="PS51790">
    <property type="entry name" value="MSRB"/>
    <property type="match status" value="1"/>
</dbReference>
<dbReference type="EnsemblProtists" id="EOD39059">
    <property type="protein sequence ID" value="EOD39059"/>
    <property type="gene ID" value="EMIHUDRAFT_58926"/>
</dbReference>
<dbReference type="PANTHER" id="PTHR10173:SF57">
    <property type="entry name" value="PEPTIDE-METHIONINE (R)-S-OXIDE REDUCTASE"/>
    <property type="match status" value="1"/>
</dbReference>
<reference evidence="4" key="2">
    <citation type="submission" date="2024-10" db="UniProtKB">
        <authorList>
            <consortium name="EnsemblProtists"/>
        </authorList>
    </citation>
    <scope>IDENTIFICATION</scope>
</reference>
<dbReference type="PANTHER" id="PTHR10173">
    <property type="entry name" value="METHIONINE SULFOXIDE REDUCTASE"/>
    <property type="match status" value="1"/>
</dbReference>
<dbReference type="SUPFAM" id="SSF51316">
    <property type="entry name" value="Mss4-like"/>
    <property type="match status" value="1"/>
</dbReference>
<dbReference type="InterPro" id="IPR002579">
    <property type="entry name" value="Met_Sox_Rdtase_MsrB_dom"/>
</dbReference>
<dbReference type="GO" id="GO:0006979">
    <property type="term" value="P:response to oxidative stress"/>
    <property type="evidence" value="ECO:0007669"/>
    <property type="project" value="InterPro"/>
</dbReference>
<protein>
    <recommendedName>
        <fullName evidence="3">MsrB domain-containing protein</fullName>
    </recommendedName>
</protein>
<dbReference type="InterPro" id="IPR011057">
    <property type="entry name" value="Mss4-like_sf"/>
</dbReference>
<evidence type="ECO:0000313" key="5">
    <source>
        <dbReference type="Proteomes" id="UP000013827"/>
    </source>
</evidence>
<evidence type="ECO:0000256" key="1">
    <source>
        <dbReference type="ARBA" id="ARBA00007174"/>
    </source>
</evidence>
<dbReference type="GO" id="GO:0005737">
    <property type="term" value="C:cytoplasm"/>
    <property type="evidence" value="ECO:0007669"/>
    <property type="project" value="TreeGrafter"/>
</dbReference>
<dbReference type="Pfam" id="PF01641">
    <property type="entry name" value="SelR"/>
    <property type="match status" value="1"/>
</dbReference>
<proteinExistence type="inferred from homology"/>
<dbReference type="GO" id="GO:0030091">
    <property type="term" value="P:protein repair"/>
    <property type="evidence" value="ECO:0007669"/>
    <property type="project" value="InterPro"/>
</dbReference>
<dbReference type="HOGENOM" id="CLU_031040_8_5_1"/>
<dbReference type="GO" id="GO:0033743">
    <property type="term" value="F:peptide-methionine (R)-S-oxide reductase activity"/>
    <property type="evidence" value="ECO:0007669"/>
    <property type="project" value="InterPro"/>
</dbReference>
<dbReference type="Proteomes" id="UP000013827">
    <property type="component" value="Unassembled WGS sequence"/>
</dbReference>
<dbReference type="GeneID" id="17284330"/>
<dbReference type="AlphaFoldDB" id="A0A0D3KTH4"/>
<evidence type="ECO:0000256" key="2">
    <source>
        <dbReference type="ARBA" id="ARBA00023002"/>
    </source>
</evidence>
<dbReference type="STRING" id="2903.R1FZW5"/>
<organism evidence="4 5">
    <name type="scientific">Emiliania huxleyi (strain CCMP1516)</name>
    <dbReference type="NCBI Taxonomy" id="280463"/>
    <lineage>
        <taxon>Eukaryota</taxon>
        <taxon>Haptista</taxon>
        <taxon>Haptophyta</taxon>
        <taxon>Prymnesiophyceae</taxon>
        <taxon>Isochrysidales</taxon>
        <taxon>Noelaerhabdaceae</taxon>
        <taxon>Emiliania</taxon>
    </lineage>
</organism>
<accession>A0A0D3KTH4</accession>
<comment type="similarity">
    <text evidence="1">Belongs to the MsrB Met sulfoxide reductase family.</text>
</comment>
<dbReference type="Gene3D" id="2.170.150.20">
    <property type="entry name" value="Peptide methionine sulfoxide reductase"/>
    <property type="match status" value="1"/>
</dbReference>